<feature type="domain" description="LytR/CpsA/Psr regulator C-terminal" evidence="4">
    <location>
        <begin position="409"/>
        <end position="504"/>
    </location>
</feature>
<keyword evidence="2" id="KW-0472">Membrane</keyword>
<sequence>MSFSVRRVSQARSKCRFPWATLSILLSMLRPLAGWYTGWKARKKEEALHEHRTLLLKRSLLILIAVLCAFLLFAGTVKALVGLRIISMRSLVSLTGAELPKDEQGFTTILLLGLGDDSHDGKDLTDTIIVASIDPSQTKSAVLLSLPRDLYFLKTEKMGKGRLNSLYRDYKILLRRQGMQEQEASLEAMKELSTVIGDHLSLPIHHVIKVNFTGFKQAVDAIGGIDVTVPEPINDTEYPDENYGYEPFSIAAGPAHLDGETALKYARSRHSSSDFGRSARQQQIIVAIGEKVTKEGLYKNPATVTDMMKIFSDHVQMTMTTRELIGLADLAEKTTPDRVITLQLNDRNGLYESMVEPGGFLYTPPRDQFAGASVLLPVSIPAFPVTWKQIHALSTLLFRQRAMYIARPSIAILNAGAKSGLARTLGNELTRYGFNVVRIENANISKEELKNTNNPSFVYASQPTDANAKEFFSELLDLPVVSSPVPAIPPEQMAQIVILLSKDYTFQPLQDLLTTP</sequence>
<name>A0A0S1SPD9_9BACT</name>
<dbReference type="AlphaFoldDB" id="A0A0S1SPD9"/>
<evidence type="ECO:0000313" key="5">
    <source>
        <dbReference type="EMBL" id="ALM13418.1"/>
    </source>
</evidence>
<accession>A0A0S1SND6</accession>
<gene>
    <name evidence="5" type="ORF">PeribacterD1_0747</name>
</gene>
<keyword evidence="2" id="KW-1133">Transmembrane helix</keyword>
<evidence type="ECO:0000259" key="3">
    <source>
        <dbReference type="Pfam" id="PF03816"/>
    </source>
</evidence>
<reference evidence="5 6" key="2">
    <citation type="journal article" date="2016" name="PeerJ">
        <title>Analysis of five complete genome sequences for members of the class Peribacteria in the recently recognized Peregrinibacteria bacterial phylum.</title>
        <authorList>
            <person name="Anantharaman K."/>
            <person name="Brown C.T."/>
            <person name="Burstein D."/>
            <person name="Castelle C.J."/>
            <person name="Probst A.J."/>
            <person name="Thomas B.C."/>
            <person name="Williams K.H."/>
            <person name="Banfield J.F."/>
        </authorList>
    </citation>
    <scope>NUCLEOTIDE SEQUENCE [LARGE SCALE GENOMIC DNA]</scope>
    <source>
        <strain evidence="5">RIFOXYD1_FULL_PER-ii_59_16</strain>
    </source>
</reference>
<evidence type="ECO:0000313" key="6">
    <source>
        <dbReference type="Proteomes" id="UP000069135"/>
    </source>
</evidence>
<accession>A0A0S1SPD9</accession>
<evidence type="ECO:0000256" key="2">
    <source>
        <dbReference type="SAM" id="Phobius"/>
    </source>
</evidence>
<comment type="similarity">
    <text evidence="1">Belongs to the LytR/CpsA/Psr (LCP) family.</text>
</comment>
<feature type="domain" description="Cell envelope-related transcriptional attenuator" evidence="3">
    <location>
        <begin position="125"/>
        <end position="292"/>
    </location>
</feature>
<dbReference type="NCBIfam" id="TIGR00350">
    <property type="entry name" value="lytR_cpsA_psr"/>
    <property type="match status" value="1"/>
</dbReference>
<dbReference type="InterPro" id="IPR027381">
    <property type="entry name" value="LytR/CpsA/Psr_C"/>
</dbReference>
<dbReference type="Pfam" id="PF13399">
    <property type="entry name" value="LytR_C"/>
    <property type="match status" value="1"/>
</dbReference>
<dbReference type="PANTHER" id="PTHR33392">
    <property type="entry name" value="POLYISOPRENYL-TEICHOIC ACID--PEPTIDOGLYCAN TEICHOIC ACID TRANSFERASE TAGU"/>
    <property type="match status" value="1"/>
</dbReference>
<evidence type="ECO:0000259" key="4">
    <source>
        <dbReference type="Pfam" id="PF13399"/>
    </source>
</evidence>
<proteinExistence type="inferred from homology"/>
<keyword evidence="2" id="KW-0812">Transmembrane</keyword>
<protein>
    <submittedName>
        <fullName evidence="5">Cell envelope-related transcriptional attenuator</fullName>
    </submittedName>
</protein>
<organism evidence="5 6">
    <name type="scientific">Candidatus Peribacter riflensis</name>
    <dbReference type="NCBI Taxonomy" id="1735162"/>
    <lineage>
        <taxon>Bacteria</taxon>
        <taxon>Candidatus Peregrinibacteriota</taxon>
        <taxon>Candidatus Peribacteria</taxon>
        <taxon>Candidatus Peribacterales</taxon>
        <taxon>Candidatus Peribacteraceae</taxon>
        <taxon>Candidatus Peribacter</taxon>
    </lineage>
</organism>
<feature type="transmembrane region" description="Helical" evidence="2">
    <location>
        <begin position="20"/>
        <end position="39"/>
    </location>
</feature>
<dbReference type="InterPro" id="IPR004474">
    <property type="entry name" value="LytR_CpsA_psr"/>
</dbReference>
<evidence type="ECO:0000256" key="1">
    <source>
        <dbReference type="ARBA" id="ARBA00006068"/>
    </source>
</evidence>
<dbReference type="STRING" id="1735162.PeribacterB2_0747"/>
<dbReference type="PANTHER" id="PTHR33392:SF6">
    <property type="entry name" value="POLYISOPRENYL-TEICHOIC ACID--PEPTIDOGLYCAN TEICHOIC ACID TRANSFERASE TAGU"/>
    <property type="match status" value="1"/>
</dbReference>
<dbReference type="Proteomes" id="UP000069135">
    <property type="component" value="Chromosome"/>
</dbReference>
<reference evidence="6" key="1">
    <citation type="submission" date="2015-10" db="EMBL/GenBank/DDBJ databases">
        <title>Analysis of five complete genome sequences for members of the class Peribacteria in the recently recognized Peregrinibacteria bacterial phylum.</title>
        <authorList>
            <person name="Anantharaman K."/>
            <person name="Brown C.T."/>
            <person name="Burstein D."/>
            <person name="Castelle C.J."/>
            <person name="Probst A.J."/>
            <person name="Thomas B.C."/>
            <person name="Williams K.H."/>
            <person name="Banfield J.F."/>
        </authorList>
    </citation>
    <scope>NUCLEOTIDE SEQUENCE [LARGE SCALE GENOMIC DNA]</scope>
</reference>
<accession>A0A0S1SIL2</accession>
<feature type="transmembrane region" description="Helical" evidence="2">
    <location>
        <begin position="60"/>
        <end position="81"/>
    </location>
</feature>
<dbReference type="EMBL" id="CP013065">
    <property type="protein sequence ID" value="ALM13418.1"/>
    <property type="molecule type" value="Genomic_DNA"/>
</dbReference>
<accession>A0A0S1SLU5</accession>
<dbReference type="PATRIC" id="fig|1735161.3.peg.726"/>
<dbReference type="KEGG" id="prf:PeribacterA2_0746"/>
<dbReference type="InterPro" id="IPR050922">
    <property type="entry name" value="LytR/CpsA/Psr_CW_biosynth"/>
</dbReference>
<accession>A0A0S1SWN8</accession>
<dbReference type="Pfam" id="PF03816">
    <property type="entry name" value="LytR_cpsA_psr"/>
    <property type="match status" value="1"/>
</dbReference>
<dbReference type="Gene3D" id="3.40.630.190">
    <property type="entry name" value="LCP protein"/>
    <property type="match status" value="1"/>
</dbReference>